<dbReference type="RefSeq" id="WP_148907279.1">
    <property type="nucleotide sequence ID" value="NZ_VNHX01000002.1"/>
</dbReference>
<evidence type="ECO:0000256" key="1">
    <source>
        <dbReference type="SAM" id="Phobius"/>
    </source>
</evidence>
<protein>
    <submittedName>
        <fullName evidence="2">Uncharacterized protein</fullName>
    </submittedName>
</protein>
<feature type="transmembrane region" description="Helical" evidence="1">
    <location>
        <begin position="109"/>
        <end position="129"/>
    </location>
</feature>
<proteinExistence type="predicted"/>
<sequence>MNQDDLIKEIGHIRSMMEKSSKFISISGLSGILIGLYALLGAALAYIKIDGIQSGLDYQERTIDKSTVTFLILLALAVLAASLLTGIWMAGRKARRIKQSIWNVTSRSLLFALAVPLVTGGIVCIIWVIKGYYMLVASTLLVFYGLALTAGSVYTFKEVRWLGLLEIMLGLLALLLPGYGLWLWAAGFGLLHMIYGFIVYKKYE</sequence>
<evidence type="ECO:0000313" key="3">
    <source>
        <dbReference type="Proteomes" id="UP000325105"/>
    </source>
</evidence>
<name>A0A5S5DNT0_9SPHI</name>
<keyword evidence="3" id="KW-1185">Reference proteome</keyword>
<dbReference type="AlphaFoldDB" id="A0A5S5DNT0"/>
<reference evidence="2 3" key="1">
    <citation type="submission" date="2019-07" db="EMBL/GenBank/DDBJ databases">
        <title>Genomic Encyclopedia of Archaeal and Bacterial Type Strains, Phase II (KMG-II): from individual species to whole genera.</title>
        <authorList>
            <person name="Goeker M."/>
        </authorList>
    </citation>
    <scope>NUCLEOTIDE SEQUENCE [LARGE SCALE GENOMIC DNA]</scope>
    <source>
        <strain evidence="2 3">DSM 18850</strain>
    </source>
</reference>
<comment type="caution">
    <text evidence="2">The sequence shown here is derived from an EMBL/GenBank/DDBJ whole genome shotgun (WGS) entry which is preliminary data.</text>
</comment>
<evidence type="ECO:0000313" key="2">
    <source>
        <dbReference type="EMBL" id="TYP97610.1"/>
    </source>
</evidence>
<dbReference type="Proteomes" id="UP000325105">
    <property type="component" value="Unassembled WGS sequence"/>
</dbReference>
<dbReference type="OrthoDB" id="1120881at2"/>
<keyword evidence="1" id="KW-0812">Transmembrane</keyword>
<feature type="transmembrane region" description="Helical" evidence="1">
    <location>
        <begin position="159"/>
        <end position="176"/>
    </location>
</feature>
<gene>
    <name evidence="2" type="ORF">BC792_10231</name>
</gene>
<feature type="transmembrane region" description="Helical" evidence="1">
    <location>
        <begin position="135"/>
        <end position="154"/>
    </location>
</feature>
<accession>A0A5S5DNT0</accession>
<organism evidence="2 3">
    <name type="scientific">Sphingobacterium allocomposti</name>
    <dbReference type="NCBI Taxonomy" id="415956"/>
    <lineage>
        <taxon>Bacteria</taxon>
        <taxon>Pseudomonadati</taxon>
        <taxon>Bacteroidota</taxon>
        <taxon>Sphingobacteriia</taxon>
        <taxon>Sphingobacteriales</taxon>
        <taxon>Sphingobacteriaceae</taxon>
        <taxon>Sphingobacterium</taxon>
    </lineage>
</organism>
<dbReference type="EMBL" id="VNHX01000002">
    <property type="protein sequence ID" value="TYP97610.1"/>
    <property type="molecule type" value="Genomic_DNA"/>
</dbReference>
<keyword evidence="1" id="KW-0472">Membrane</keyword>
<keyword evidence="1" id="KW-1133">Transmembrane helix</keyword>
<feature type="transmembrane region" description="Helical" evidence="1">
    <location>
        <begin position="23"/>
        <end position="47"/>
    </location>
</feature>
<feature type="transmembrane region" description="Helical" evidence="1">
    <location>
        <begin position="67"/>
        <end position="88"/>
    </location>
</feature>